<evidence type="ECO:0000256" key="1">
    <source>
        <dbReference type="SAM" id="Coils"/>
    </source>
</evidence>
<accession>A0A1B6EJ58</accession>
<reference evidence="2" key="1">
    <citation type="submission" date="2015-11" db="EMBL/GenBank/DDBJ databases">
        <title>De novo transcriptome assembly of four potential Pierce s Disease insect vectors from Arizona vineyards.</title>
        <authorList>
            <person name="Tassone E.E."/>
        </authorList>
    </citation>
    <scope>NUCLEOTIDE SEQUENCE</scope>
</reference>
<feature type="coiled-coil region" evidence="1">
    <location>
        <begin position="35"/>
        <end position="62"/>
    </location>
</feature>
<feature type="non-terminal residue" evidence="2">
    <location>
        <position position="1"/>
    </location>
</feature>
<sequence length="149" mass="17189">DSGSSSSSCKSQFRFATGIQGKITRTAYMRLEDELSQCQEKLLECNLVIKRLEEQFAKVKENERKLRPMSLLEGEKNLLTGRSKELKLNTNVASELEIENLRKSSIALQKENKRLSDKLKESELKIQFEKRERENAEQELALLMGHQNT</sequence>
<proteinExistence type="predicted"/>
<dbReference type="EMBL" id="GECZ01031824">
    <property type="protein sequence ID" value="JAS37945.1"/>
    <property type="molecule type" value="Transcribed_RNA"/>
</dbReference>
<dbReference type="AlphaFoldDB" id="A0A1B6EJ58"/>
<protein>
    <submittedName>
        <fullName evidence="2">Uncharacterized protein</fullName>
    </submittedName>
</protein>
<organism evidence="2">
    <name type="scientific">Cuerna arida</name>
    <dbReference type="NCBI Taxonomy" id="1464854"/>
    <lineage>
        <taxon>Eukaryota</taxon>
        <taxon>Metazoa</taxon>
        <taxon>Ecdysozoa</taxon>
        <taxon>Arthropoda</taxon>
        <taxon>Hexapoda</taxon>
        <taxon>Insecta</taxon>
        <taxon>Pterygota</taxon>
        <taxon>Neoptera</taxon>
        <taxon>Paraneoptera</taxon>
        <taxon>Hemiptera</taxon>
        <taxon>Auchenorrhyncha</taxon>
        <taxon>Membracoidea</taxon>
        <taxon>Cicadellidae</taxon>
        <taxon>Cicadellinae</taxon>
        <taxon>Proconiini</taxon>
        <taxon>Cuerna</taxon>
    </lineage>
</organism>
<name>A0A1B6EJ58_9HEMI</name>
<keyword evidence="1" id="KW-0175">Coiled coil</keyword>
<evidence type="ECO:0000313" key="2">
    <source>
        <dbReference type="EMBL" id="JAS37945.1"/>
    </source>
</evidence>
<feature type="coiled-coil region" evidence="1">
    <location>
        <begin position="98"/>
        <end position="146"/>
    </location>
</feature>
<gene>
    <name evidence="2" type="ORF">g.44497</name>
</gene>
<feature type="non-terminal residue" evidence="2">
    <location>
        <position position="149"/>
    </location>
</feature>